<keyword evidence="3" id="KW-1185">Reference proteome</keyword>
<organism evidence="2 3">
    <name type="scientific">Ajellomyces dermatitidis (strain ER-3 / ATCC MYA-2586)</name>
    <name type="common">Blastomyces dermatitidis</name>
    <dbReference type="NCBI Taxonomy" id="559297"/>
    <lineage>
        <taxon>Eukaryota</taxon>
        <taxon>Fungi</taxon>
        <taxon>Dikarya</taxon>
        <taxon>Ascomycota</taxon>
        <taxon>Pezizomycotina</taxon>
        <taxon>Eurotiomycetes</taxon>
        <taxon>Eurotiomycetidae</taxon>
        <taxon>Onygenales</taxon>
        <taxon>Ajellomycetaceae</taxon>
        <taxon>Blastomyces</taxon>
    </lineage>
</organism>
<name>A0ABP2EU28_AJEDR</name>
<keyword evidence="1" id="KW-0812">Transmembrane</keyword>
<evidence type="ECO:0000313" key="2">
    <source>
        <dbReference type="EMBL" id="EEQ85651.1"/>
    </source>
</evidence>
<feature type="transmembrane region" description="Helical" evidence="1">
    <location>
        <begin position="12"/>
        <end position="30"/>
    </location>
</feature>
<accession>A0ABP2EU28</accession>
<evidence type="ECO:0000313" key="3">
    <source>
        <dbReference type="Proteomes" id="UP000002039"/>
    </source>
</evidence>
<keyword evidence="1" id="KW-1133">Transmembrane helix</keyword>
<dbReference type="RefSeq" id="XP_045273356.1">
    <property type="nucleotide sequence ID" value="XM_045424697.1"/>
</dbReference>
<evidence type="ECO:0000256" key="1">
    <source>
        <dbReference type="SAM" id="Phobius"/>
    </source>
</evidence>
<protein>
    <recommendedName>
        <fullName evidence="4">Integral membrane protein</fullName>
    </recommendedName>
</protein>
<proteinExistence type="predicted"/>
<dbReference type="EMBL" id="EQ999984">
    <property type="protein sequence ID" value="EEQ85651.1"/>
    <property type="molecule type" value="Genomic_DNA"/>
</dbReference>
<sequence>MPRSNYDRAYKHLHFNYVLGIITIFTGTCIHRWRGRNRGHFLHGATVWVKKSRASMHPGIPVGFDLITALSLASLSGFACDVMITWGPCDVKKSEECAVTKRITATERTAQVLTYDSVFHLILLVFVCMACHKERRFQKSDKANAYVIELQQTGPGVPKV</sequence>
<reference evidence="3" key="1">
    <citation type="journal article" date="2015" name="PLoS Genet.">
        <title>The dynamic genome and transcriptome of the human fungal pathogen Blastomyces and close relative Emmonsia.</title>
        <authorList>
            <person name="Munoz J.F."/>
            <person name="Gauthier G.M."/>
            <person name="Desjardins C.A."/>
            <person name="Gallo J.E."/>
            <person name="Holder J."/>
            <person name="Sullivan T.D."/>
            <person name="Marty A.J."/>
            <person name="Carmen J.C."/>
            <person name="Chen Z."/>
            <person name="Ding L."/>
            <person name="Gujja S."/>
            <person name="Magrini V."/>
            <person name="Misas E."/>
            <person name="Mitreva M."/>
            <person name="Priest M."/>
            <person name="Saif S."/>
            <person name="Whiston E.A."/>
            <person name="Young S."/>
            <person name="Zeng Q."/>
            <person name="Goldman W.E."/>
            <person name="Mardis E.R."/>
            <person name="Taylor J.W."/>
            <person name="McEwen J.G."/>
            <person name="Clay O.K."/>
            <person name="Klein B.S."/>
            <person name="Cuomo C.A."/>
        </authorList>
    </citation>
    <scope>NUCLEOTIDE SEQUENCE [LARGE SCALE GENOMIC DNA]</scope>
    <source>
        <strain evidence="3">ER-3 / ATCC MYA-2586</strain>
    </source>
</reference>
<dbReference type="GeneID" id="69030409"/>
<evidence type="ECO:0008006" key="4">
    <source>
        <dbReference type="Google" id="ProtNLM"/>
    </source>
</evidence>
<dbReference type="Proteomes" id="UP000002039">
    <property type="component" value="Unassembled WGS sequence"/>
</dbReference>
<keyword evidence="1" id="KW-0472">Membrane</keyword>
<gene>
    <name evidence="2" type="ORF">BDCG_08920</name>
</gene>